<keyword evidence="4" id="KW-1185">Reference proteome</keyword>
<organism evidence="3 4">
    <name type="scientific">Fusarium torulosum</name>
    <dbReference type="NCBI Taxonomy" id="33205"/>
    <lineage>
        <taxon>Eukaryota</taxon>
        <taxon>Fungi</taxon>
        <taxon>Dikarya</taxon>
        <taxon>Ascomycota</taxon>
        <taxon>Pezizomycotina</taxon>
        <taxon>Sordariomycetes</taxon>
        <taxon>Hypocreomycetidae</taxon>
        <taxon>Hypocreales</taxon>
        <taxon>Nectriaceae</taxon>
        <taxon>Fusarium</taxon>
    </lineage>
</organism>
<dbReference type="Gene3D" id="1.25.40.10">
    <property type="entry name" value="Tetratricopeptide repeat domain"/>
    <property type="match status" value="1"/>
</dbReference>
<evidence type="ECO:0000256" key="1">
    <source>
        <dbReference type="ARBA" id="ARBA00022737"/>
    </source>
</evidence>
<feature type="domain" description="Nephrocystin 3-like N-terminal" evidence="2">
    <location>
        <begin position="210"/>
        <end position="377"/>
    </location>
</feature>
<dbReference type="SUPFAM" id="SSF48452">
    <property type="entry name" value="TPR-like"/>
    <property type="match status" value="1"/>
</dbReference>
<evidence type="ECO:0000313" key="4">
    <source>
        <dbReference type="Proteomes" id="UP001187734"/>
    </source>
</evidence>
<reference evidence="3" key="1">
    <citation type="submission" date="2018-03" db="EMBL/GenBank/DDBJ databases">
        <authorList>
            <person name="Guldener U."/>
        </authorList>
    </citation>
    <scope>NUCLEOTIDE SEQUENCE</scope>
</reference>
<dbReference type="InterPro" id="IPR056884">
    <property type="entry name" value="NPHP3-like_N"/>
</dbReference>
<dbReference type="InterPro" id="IPR011990">
    <property type="entry name" value="TPR-like_helical_dom_sf"/>
</dbReference>
<dbReference type="PANTHER" id="PTHR10039">
    <property type="entry name" value="AMELOGENIN"/>
    <property type="match status" value="1"/>
</dbReference>
<protein>
    <recommendedName>
        <fullName evidence="2">Nephrocystin 3-like N-terminal domain-containing protein</fullName>
    </recommendedName>
</protein>
<evidence type="ECO:0000259" key="2">
    <source>
        <dbReference type="Pfam" id="PF24883"/>
    </source>
</evidence>
<dbReference type="AlphaFoldDB" id="A0AAE8MC36"/>
<keyword evidence="1" id="KW-0677">Repeat</keyword>
<accession>A0AAE8MC36</accession>
<dbReference type="SUPFAM" id="SSF52540">
    <property type="entry name" value="P-loop containing nucleoside triphosphate hydrolases"/>
    <property type="match status" value="1"/>
</dbReference>
<comment type="caution">
    <text evidence="3">The sequence shown here is derived from an EMBL/GenBank/DDBJ whole genome shotgun (WGS) entry which is preliminary data.</text>
</comment>
<gene>
    <name evidence="3" type="ORF">FTOL_08187</name>
</gene>
<dbReference type="Proteomes" id="UP001187734">
    <property type="component" value="Unassembled WGS sequence"/>
</dbReference>
<dbReference type="Gene3D" id="3.40.50.300">
    <property type="entry name" value="P-loop containing nucleotide triphosphate hydrolases"/>
    <property type="match status" value="1"/>
</dbReference>
<proteinExistence type="predicted"/>
<evidence type="ECO:0000313" key="3">
    <source>
        <dbReference type="EMBL" id="SPJ79796.1"/>
    </source>
</evidence>
<dbReference type="EMBL" id="ONZP01000283">
    <property type="protein sequence ID" value="SPJ79796.1"/>
    <property type="molecule type" value="Genomic_DNA"/>
</dbReference>
<sequence length="1107" mass="125243">MANKTSPSGEQLEKFFEKDAVCWEIAVQVIVDSEKATEITVDGIFLVVQHTGRWSRMAQCFGDLESVQEALIYLYVQVLDFLQCATKRFQKSSWARVGKSVYTSAKDKFATKLTKLREAAERFDKTAQWESIPLDKRTNEKILNFVSTPNTPAEERRKMAEALAIYESKRRGFSMDLDISEILTCTNSLANPIAARPDSLAVTDASSLPEWLKDNPKYNEWLNNNLPTLLWVVGKAGCGKSTLADQVRTSLAETKHNVISHAFQSNVSTQKRGRTSLAASILSQLLPSSYPVNECQKRIFTQLVPLCNQYKSRFEDCPFEQLWPLCASLLTEERDFYLVIDALDECSLDHPRQATGLLNHISEIPDFTTGKIIIFSRPSRLLGVGTTSEVPSNEIRITEEDTRSEIATLCDSAAAGLSLPKEMQLQVASRAKSGARGSFLWVKLLLKKLERIRGVEAFQKTLDEFPDDCWGVYTKAWKDGLKDLDENDRQFELGELEDALGLIPDSAQFIVSTLCQPLVQVIDGSVQLSHASVRDFLLNGVTADIGFSASEPDATLARCCLDFLLKDEYAQKDRIGQLLRRNVGYGGLAHDKESGFYEYAARNWDIHLTALSSPDPDLLRLAGRFLRASQFAYWAEYSITDVGDFQAIRSTEISLTVWLKTLPSRDRLLLNLDNYFELPYTTLNRAYKDDDDDKILQWLALMHLGFYYFDKGRITEMAIVRQDVATGLSELLGRRHPLALQGASDATYTFLFNGQPQKAQSLYAEVANDQKKVVDEDNPSPFFTEVFQAQAEYLMMKYSTALNTLTDAMAGFIRTTGPQSNGYLIGQLWYAVANASAGNMEQAIKMLEFVRDKRKEQYGPEDSFGIATQVFAGDLYRKLKVKDKALENIKPALDFRRGFWPISHFLTLDTALILAITYRDFWKDDKAAKIIEELERDAKLDQEQNFVRACQVKHMRALLLFEDGNIDQSIRMLEAFLIDIGSERNNRAVYWIRLDLATMLRYRAGEGDAGLARSLFDGIVTDQTDDPEDEPDPPRWLEIAEDALKLLRFDKVDQAIKILQEENLRWAREETLWMRLGVPAADTGWMRLPRGLGSDGSPNSFGWVRTL</sequence>
<name>A0AAE8MC36_9HYPO</name>
<dbReference type="Pfam" id="PF24883">
    <property type="entry name" value="NPHP3_N"/>
    <property type="match status" value="1"/>
</dbReference>
<dbReference type="InterPro" id="IPR027417">
    <property type="entry name" value="P-loop_NTPase"/>
</dbReference>
<dbReference type="PANTHER" id="PTHR10039:SF14">
    <property type="entry name" value="NACHT DOMAIN-CONTAINING PROTEIN"/>
    <property type="match status" value="1"/>
</dbReference>